<organism evidence="1 2">
    <name type="scientific">Caerostris darwini</name>
    <dbReference type="NCBI Taxonomy" id="1538125"/>
    <lineage>
        <taxon>Eukaryota</taxon>
        <taxon>Metazoa</taxon>
        <taxon>Ecdysozoa</taxon>
        <taxon>Arthropoda</taxon>
        <taxon>Chelicerata</taxon>
        <taxon>Arachnida</taxon>
        <taxon>Araneae</taxon>
        <taxon>Araneomorphae</taxon>
        <taxon>Entelegynae</taxon>
        <taxon>Araneoidea</taxon>
        <taxon>Araneidae</taxon>
        <taxon>Caerostris</taxon>
    </lineage>
</organism>
<reference evidence="1 2" key="1">
    <citation type="submission" date="2021-06" db="EMBL/GenBank/DDBJ databases">
        <title>Caerostris darwini draft genome.</title>
        <authorList>
            <person name="Kono N."/>
            <person name="Arakawa K."/>
        </authorList>
    </citation>
    <scope>NUCLEOTIDE SEQUENCE [LARGE SCALE GENOMIC DNA]</scope>
</reference>
<protein>
    <submittedName>
        <fullName evidence="1">Uncharacterized protein</fullName>
    </submittedName>
</protein>
<evidence type="ECO:0000313" key="1">
    <source>
        <dbReference type="EMBL" id="GIX94159.1"/>
    </source>
</evidence>
<comment type="caution">
    <text evidence="1">The sequence shown here is derived from an EMBL/GenBank/DDBJ whole genome shotgun (WGS) entry which is preliminary data.</text>
</comment>
<evidence type="ECO:0000313" key="2">
    <source>
        <dbReference type="Proteomes" id="UP001054837"/>
    </source>
</evidence>
<gene>
    <name evidence="1" type="ORF">CDAR_485161</name>
</gene>
<dbReference type="AlphaFoldDB" id="A0AAV4PC16"/>
<name>A0AAV4PC16_9ARAC</name>
<sequence>MNGGCLEPSAVDIHKNPREHIKTGDSITMKEKDFKISLLKSPVSIPPPPPVSSIPIKAIRQAYSIDPQKLLCCRYYSVSDPKLYLIIIDKYFFPPLLKKRRGRSLEVNCFITSDEWGLSGVLGRRHPSKPAGTPQDRGQDYDTDPVEACYFPLL</sequence>
<dbReference type="Proteomes" id="UP001054837">
    <property type="component" value="Unassembled WGS sequence"/>
</dbReference>
<keyword evidence="2" id="KW-1185">Reference proteome</keyword>
<proteinExistence type="predicted"/>
<dbReference type="EMBL" id="BPLQ01002577">
    <property type="protein sequence ID" value="GIX94159.1"/>
    <property type="molecule type" value="Genomic_DNA"/>
</dbReference>
<accession>A0AAV4PC16</accession>